<sequence>MAEPIAKPSQDPGNDGTMAGMLRSVFDKFTQQLDDMLPATVVSYDRASNRACVQPMIAMVTTEKKRVTRAKLASVPVLNIGGGGYLLSFNLKPGDHGWIKASDRDISLYLQNLSEEQPNTKRKHSFEDGLFIPDSMKFQIDPEDMEHAVLQTLDGKTRIAVWPDKIKITAVQGLEIQGPLKVFGRTSLIGGVDIENRPYEDHWHGGIYPGGSNTNPPWE</sequence>
<name>A0A9P2I5I9_ECOLX</name>
<dbReference type="Pfam" id="PF18352">
    <property type="entry name" value="Gp138_N"/>
    <property type="match status" value="1"/>
</dbReference>
<dbReference type="InterPro" id="IPR037026">
    <property type="entry name" value="Vgr_OB-fold_dom_sf"/>
</dbReference>
<reference evidence="2" key="1">
    <citation type="submission" date="2018-06" db="EMBL/GenBank/DDBJ databases">
        <authorList>
            <consortium name="GenomeTrakr network: Whole genome sequencing for foodborne pathogen traceback"/>
        </authorList>
    </citation>
    <scope>NUCLEOTIDE SEQUENCE</scope>
    <source>
        <strain evidence="2">PSU-0700</strain>
    </source>
</reference>
<dbReference type="InterPro" id="IPR041599">
    <property type="entry name" value="Gp138_N"/>
</dbReference>
<evidence type="ECO:0000313" key="2">
    <source>
        <dbReference type="EMBL" id="EFO3163536.1"/>
    </source>
</evidence>
<evidence type="ECO:0000259" key="1">
    <source>
        <dbReference type="Pfam" id="PF18352"/>
    </source>
</evidence>
<dbReference type="Gene3D" id="2.40.50.230">
    <property type="entry name" value="Gp5 N-terminal domain"/>
    <property type="match status" value="1"/>
</dbReference>
<accession>A0A9P2I5I9</accession>
<protein>
    <recommendedName>
        <fullName evidence="1">Phage protein Gp138 N-terminal domain-containing protein</fullName>
    </recommendedName>
</protein>
<dbReference type="EMBL" id="AATQVU010000001">
    <property type="protein sequence ID" value="EFO3163536.1"/>
    <property type="molecule type" value="Genomic_DNA"/>
</dbReference>
<dbReference type="Proteomes" id="UP000735456">
    <property type="component" value="Unassembled WGS sequence"/>
</dbReference>
<gene>
    <name evidence="2" type="ORF">DP913_00450</name>
</gene>
<comment type="caution">
    <text evidence="2">The sequence shown here is derived from an EMBL/GenBank/DDBJ whole genome shotgun (WGS) entry which is preliminary data.</text>
</comment>
<dbReference type="AlphaFoldDB" id="A0A9P2I5I9"/>
<proteinExistence type="predicted"/>
<feature type="domain" description="Phage protein Gp138 N-terminal" evidence="1">
    <location>
        <begin position="37"/>
        <end position="133"/>
    </location>
</feature>
<evidence type="ECO:0000313" key="3">
    <source>
        <dbReference type="Proteomes" id="UP000735456"/>
    </source>
</evidence>
<organism evidence="2 3">
    <name type="scientific">Escherichia coli O8</name>
    <dbReference type="NCBI Taxonomy" id="1010796"/>
    <lineage>
        <taxon>Bacteria</taxon>
        <taxon>Pseudomonadati</taxon>
        <taxon>Pseudomonadota</taxon>
        <taxon>Gammaproteobacteria</taxon>
        <taxon>Enterobacterales</taxon>
        <taxon>Enterobacteriaceae</taxon>
        <taxon>Escherichia</taxon>
    </lineage>
</organism>